<dbReference type="CDD" id="cd00146">
    <property type="entry name" value="PKD"/>
    <property type="match status" value="1"/>
</dbReference>
<evidence type="ECO:0000259" key="2">
    <source>
        <dbReference type="PROSITE" id="PS50093"/>
    </source>
</evidence>
<dbReference type="InterPro" id="IPR001322">
    <property type="entry name" value="Lamin_tail_dom"/>
</dbReference>
<keyword evidence="1" id="KW-0732">Signal</keyword>
<organism evidence="4 5">
    <name type="scientific">Candidatus Wildermuthbacteria bacterium RIFCSPLOWO2_01_FULL_47_18</name>
    <dbReference type="NCBI Taxonomy" id="1802460"/>
    <lineage>
        <taxon>Bacteria</taxon>
        <taxon>Candidatus Wildermuthiibacteriota</taxon>
    </lineage>
</organism>
<feature type="chain" id="PRO_5009584245" description="PKD domain-containing protein" evidence="1">
    <location>
        <begin position="26"/>
        <end position="457"/>
    </location>
</feature>
<dbReference type="AlphaFoldDB" id="A0A1G2RKM2"/>
<evidence type="ECO:0008006" key="6">
    <source>
        <dbReference type="Google" id="ProtNLM"/>
    </source>
</evidence>
<dbReference type="PROSITE" id="PS50093">
    <property type="entry name" value="PKD"/>
    <property type="match status" value="1"/>
</dbReference>
<dbReference type="InterPro" id="IPR035986">
    <property type="entry name" value="PKD_dom_sf"/>
</dbReference>
<dbReference type="Gene3D" id="2.60.40.1260">
    <property type="entry name" value="Lamin Tail domain"/>
    <property type="match status" value="1"/>
</dbReference>
<dbReference type="Gene3D" id="2.60.40.10">
    <property type="entry name" value="Immunoglobulins"/>
    <property type="match status" value="1"/>
</dbReference>
<dbReference type="EMBL" id="MHUF01000008">
    <property type="protein sequence ID" value="OHA72919.1"/>
    <property type="molecule type" value="Genomic_DNA"/>
</dbReference>
<comment type="caution">
    <text evidence="4">The sequence shown here is derived from an EMBL/GenBank/DDBJ whole genome shotgun (WGS) entry which is preliminary data.</text>
</comment>
<dbReference type="Proteomes" id="UP000177287">
    <property type="component" value="Unassembled WGS sequence"/>
</dbReference>
<dbReference type="InterPro" id="IPR036415">
    <property type="entry name" value="Lamin_tail_dom_sf"/>
</dbReference>
<dbReference type="Pfam" id="PF18911">
    <property type="entry name" value="PKD_4"/>
    <property type="match status" value="1"/>
</dbReference>
<evidence type="ECO:0000256" key="1">
    <source>
        <dbReference type="SAM" id="SignalP"/>
    </source>
</evidence>
<dbReference type="PROSITE" id="PS51841">
    <property type="entry name" value="LTD"/>
    <property type="match status" value="1"/>
</dbReference>
<feature type="signal peptide" evidence="1">
    <location>
        <begin position="1"/>
        <end position="25"/>
    </location>
</feature>
<feature type="domain" description="PKD" evidence="2">
    <location>
        <begin position="234"/>
        <end position="263"/>
    </location>
</feature>
<protein>
    <recommendedName>
        <fullName evidence="6">PKD domain-containing protein</fullName>
    </recommendedName>
</protein>
<feature type="domain" description="LTD" evidence="3">
    <location>
        <begin position="19"/>
        <end position="150"/>
    </location>
</feature>
<dbReference type="SUPFAM" id="SSF49299">
    <property type="entry name" value="PKD domain"/>
    <property type="match status" value="1"/>
</dbReference>
<reference evidence="4 5" key="1">
    <citation type="journal article" date="2016" name="Nat. Commun.">
        <title>Thousands of microbial genomes shed light on interconnected biogeochemical processes in an aquifer system.</title>
        <authorList>
            <person name="Anantharaman K."/>
            <person name="Brown C.T."/>
            <person name="Hug L.A."/>
            <person name="Sharon I."/>
            <person name="Castelle C.J."/>
            <person name="Probst A.J."/>
            <person name="Thomas B.C."/>
            <person name="Singh A."/>
            <person name="Wilkins M.J."/>
            <person name="Karaoz U."/>
            <person name="Brodie E.L."/>
            <person name="Williams K.H."/>
            <person name="Hubbard S.S."/>
            <person name="Banfield J.F."/>
        </authorList>
    </citation>
    <scope>NUCLEOTIDE SEQUENCE [LARGE SCALE GENOMIC DNA]</scope>
</reference>
<sequence length="457" mass="49747">MSRKARKIIPSLLFLLPFFPFSTHAQVIVNEVAWMGTAQSSSNEWIELSNTSDSSVNLLGWVLEWATDTSSPKTIELSGSIGPNGHYLLERTDDTTVPGINADAIYAGALSNSGEKLRLRSPSSIIQTLDFISGWPAGDNESKDTMQWSSSKWVTAQATPKAKNIGEMANPEQQKQNMEATSTTIVGTGSAIPGESRTLALNIGRDKIVSTDSLINFNSAVSPRSSEATASIVWSFGDGAKSGGFSPSHVYVFPGSYVVTARAYSGREYAEARLIVRVLAQDVKITEVRDGNEGYVLIKNNSSTEQKLDYFGLSSGSQLYIFPEMFSLLPLAEIKIPARVSGLTDFPKGDVTLRNPEGTIISRLTKESPAVLETFSVPTKTAPNPDMSRAITSLNDIRVGVLALQTESKKQAAEEKDNKENKDKKEFTRLEIPRKISLFTKIISIPRQILASVISSI</sequence>
<evidence type="ECO:0000313" key="5">
    <source>
        <dbReference type="Proteomes" id="UP000177287"/>
    </source>
</evidence>
<dbReference type="InterPro" id="IPR000601">
    <property type="entry name" value="PKD_dom"/>
</dbReference>
<dbReference type="InterPro" id="IPR013783">
    <property type="entry name" value="Ig-like_fold"/>
</dbReference>
<accession>A0A1G2RKM2</accession>
<name>A0A1G2RKM2_9BACT</name>
<dbReference type="SUPFAM" id="SSF74853">
    <property type="entry name" value="Lamin A/C globular tail domain"/>
    <property type="match status" value="2"/>
</dbReference>
<evidence type="ECO:0000259" key="3">
    <source>
        <dbReference type="PROSITE" id="PS51841"/>
    </source>
</evidence>
<dbReference type="Pfam" id="PF00932">
    <property type="entry name" value="LTD"/>
    <property type="match status" value="1"/>
</dbReference>
<evidence type="ECO:0000313" key="4">
    <source>
        <dbReference type="EMBL" id="OHA72919.1"/>
    </source>
</evidence>
<gene>
    <name evidence="4" type="ORF">A3A27_02160</name>
</gene>
<proteinExistence type="predicted"/>